<dbReference type="Pfam" id="PF07638">
    <property type="entry name" value="Sigma70_ECF"/>
    <property type="match status" value="1"/>
</dbReference>
<dbReference type="PANTHER" id="PTHR43133">
    <property type="entry name" value="RNA POLYMERASE ECF-TYPE SIGMA FACTO"/>
    <property type="match status" value="1"/>
</dbReference>
<keyword evidence="2" id="KW-0805">Transcription regulation</keyword>
<sequence>MGLTTDLQHELLRLSEGCLDSRRTIIDLCCQRLRVMARRMLKSYGHIQRWSDTDDVLQNSLLRLHRALATVQPESVRKFYGLASTQIRRELIDLARSHFGPQGIGTKHDSDAGKASEQVADDFEPESLEEWTAFHEAVEGLPDAEREAFSLTFYDGLNQTEAARVVGCSLATLKRRLLSARLLLQEQLRGGDHD</sequence>
<feature type="domain" description="RNA polymerase sigma-70 ECF-like HTH" evidence="6">
    <location>
        <begin position="14"/>
        <end position="189"/>
    </location>
</feature>
<dbReference type="PANTHER" id="PTHR43133:SF8">
    <property type="entry name" value="RNA POLYMERASE SIGMA FACTOR HI_1459-RELATED"/>
    <property type="match status" value="1"/>
</dbReference>
<dbReference type="KEGG" id="pbs:Plabr_1172"/>
<protein>
    <submittedName>
        <fullName evidence="7">RNA polymerase, sigma-24 subunit, ECF subfamily</fullName>
    </submittedName>
</protein>
<dbReference type="InterPro" id="IPR039425">
    <property type="entry name" value="RNA_pol_sigma-70-like"/>
</dbReference>
<dbReference type="GO" id="GO:0006352">
    <property type="term" value="P:DNA-templated transcription initiation"/>
    <property type="evidence" value="ECO:0007669"/>
    <property type="project" value="InterPro"/>
</dbReference>
<dbReference type="InterPro" id="IPR013325">
    <property type="entry name" value="RNA_pol_sigma_r2"/>
</dbReference>
<dbReference type="NCBIfam" id="TIGR02937">
    <property type="entry name" value="sigma70-ECF"/>
    <property type="match status" value="1"/>
</dbReference>
<evidence type="ECO:0000256" key="4">
    <source>
        <dbReference type="ARBA" id="ARBA00023125"/>
    </source>
</evidence>
<evidence type="ECO:0000256" key="2">
    <source>
        <dbReference type="ARBA" id="ARBA00023015"/>
    </source>
</evidence>
<dbReference type="GO" id="GO:0003677">
    <property type="term" value="F:DNA binding"/>
    <property type="evidence" value="ECO:0007669"/>
    <property type="project" value="UniProtKB-KW"/>
</dbReference>
<evidence type="ECO:0000313" key="7">
    <source>
        <dbReference type="EMBL" id="ADY58788.1"/>
    </source>
</evidence>
<dbReference type="RefSeq" id="WP_013627521.1">
    <property type="nucleotide sequence ID" value="NC_015174.1"/>
</dbReference>
<dbReference type="HOGENOM" id="CLU_1365426_0_0_0"/>
<dbReference type="Gene3D" id="1.10.1740.10">
    <property type="match status" value="1"/>
</dbReference>
<evidence type="ECO:0000313" key="8">
    <source>
        <dbReference type="Proteomes" id="UP000006860"/>
    </source>
</evidence>
<dbReference type="Proteomes" id="UP000006860">
    <property type="component" value="Chromosome"/>
</dbReference>
<dbReference type="InterPro" id="IPR013324">
    <property type="entry name" value="RNA_pol_sigma_r3/r4-like"/>
</dbReference>
<dbReference type="GO" id="GO:0016987">
    <property type="term" value="F:sigma factor activity"/>
    <property type="evidence" value="ECO:0007669"/>
    <property type="project" value="UniProtKB-KW"/>
</dbReference>
<dbReference type="SUPFAM" id="SSF88659">
    <property type="entry name" value="Sigma3 and sigma4 domains of RNA polymerase sigma factors"/>
    <property type="match status" value="1"/>
</dbReference>
<dbReference type="AlphaFoldDB" id="F0SLP7"/>
<dbReference type="SUPFAM" id="SSF88946">
    <property type="entry name" value="Sigma2 domain of RNA polymerase sigma factors"/>
    <property type="match status" value="1"/>
</dbReference>
<keyword evidence="5" id="KW-0804">Transcription</keyword>
<comment type="similarity">
    <text evidence="1">Belongs to the sigma-70 factor family. ECF subfamily.</text>
</comment>
<evidence type="ECO:0000259" key="6">
    <source>
        <dbReference type="Pfam" id="PF07638"/>
    </source>
</evidence>
<dbReference type="InterPro" id="IPR036388">
    <property type="entry name" value="WH-like_DNA-bd_sf"/>
</dbReference>
<evidence type="ECO:0000256" key="5">
    <source>
        <dbReference type="ARBA" id="ARBA00023163"/>
    </source>
</evidence>
<dbReference type="InterPro" id="IPR014284">
    <property type="entry name" value="RNA_pol_sigma-70_dom"/>
</dbReference>
<organism evidence="7 8">
    <name type="scientific">Rubinisphaera brasiliensis (strain ATCC 49424 / DSM 5305 / JCM 21570 / IAM 15109 / NBRC 103401 / IFAM 1448)</name>
    <name type="common">Planctomyces brasiliensis</name>
    <dbReference type="NCBI Taxonomy" id="756272"/>
    <lineage>
        <taxon>Bacteria</taxon>
        <taxon>Pseudomonadati</taxon>
        <taxon>Planctomycetota</taxon>
        <taxon>Planctomycetia</taxon>
        <taxon>Planctomycetales</taxon>
        <taxon>Planctomycetaceae</taxon>
        <taxon>Rubinisphaera</taxon>
    </lineage>
</organism>
<keyword evidence="3" id="KW-0731">Sigma factor</keyword>
<dbReference type="Gene3D" id="1.10.10.10">
    <property type="entry name" value="Winged helix-like DNA-binding domain superfamily/Winged helix DNA-binding domain"/>
    <property type="match status" value="1"/>
</dbReference>
<dbReference type="STRING" id="756272.Plabr_1172"/>
<keyword evidence="4" id="KW-0238">DNA-binding</keyword>
<name>F0SLP7_RUBBR</name>
<keyword evidence="8" id="KW-1185">Reference proteome</keyword>
<dbReference type="InterPro" id="IPR053812">
    <property type="entry name" value="HTH_Sigma70_ECF-like"/>
</dbReference>
<dbReference type="eggNOG" id="COG1595">
    <property type="taxonomic scope" value="Bacteria"/>
</dbReference>
<gene>
    <name evidence="7" type="ordered locus">Plabr_1172</name>
</gene>
<evidence type="ECO:0000256" key="3">
    <source>
        <dbReference type="ARBA" id="ARBA00023082"/>
    </source>
</evidence>
<dbReference type="EMBL" id="CP002546">
    <property type="protein sequence ID" value="ADY58788.1"/>
    <property type="molecule type" value="Genomic_DNA"/>
</dbReference>
<proteinExistence type="inferred from homology"/>
<reference evidence="8" key="1">
    <citation type="submission" date="2011-02" db="EMBL/GenBank/DDBJ databases">
        <title>The complete genome of Planctomyces brasiliensis DSM 5305.</title>
        <authorList>
            <person name="Lucas S."/>
            <person name="Copeland A."/>
            <person name="Lapidus A."/>
            <person name="Bruce D."/>
            <person name="Goodwin L."/>
            <person name="Pitluck S."/>
            <person name="Kyrpides N."/>
            <person name="Mavromatis K."/>
            <person name="Pagani I."/>
            <person name="Ivanova N."/>
            <person name="Ovchinnikova G."/>
            <person name="Lu M."/>
            <person name="Detter J.C."/>
            <person name="Han C."/>
            <person name="Land M."/>
            <person name="Hauser L."/>
            <person name="Markowitz V."/>
            <person name="Cheng J.-F."/>
            <person name="Hugenholtz P."/>
            <person name="Woyke T."/>
            <person name="Wu D."/>
            <person name="Tindall B."/>
            <person name="Pomrenke H.G."/>
            <person name="Brambilla E."/>
            <person name="Klenk H.-P."/>
            <person name="Eisen J.A."/>
        </authorList>
    </citation>
    <scope>NUCLEOTIDE SEQUENCE [LARGE SCALE GENOMIC DNA]</scope>
    <source>
        <strain evidence="8">ATCC 49424 / DSM 5305 / JCM 21570 / NBRC 103401 / IFAM 1448</strain>
    </source>
</reference>
<accession>F0SLP7</accession>
<evidence type="ECO:0000256" key="1">
    <source>
        <dbReference type="ARBA" id="ARBA00010641"/>
    </source>
</evidence>